<evidence type="ECO:0000313" key="2">
    <source>
        <dbReference type="Proteomes" id="UP000011770"/>
    </source>
</evidence>
<name>M3FGX3_9LEPT</name>
<comment type="caution">
    <text evidence="1">The sequence shown here is derived from an EMBL/GenBank/DDBJ whole genome shotgun (WGS) entry which is preliminary data.</text>
</comment>
<reference evidence="1 2" key="1">
    <citation type="submission" date="2013-01" db="EMBL/GenBank/DDBJ databases">
        <authorList>
            <person name="Harkins D.M."/>
            <person name="Durkin A.S."/>
            <person name="Brinkac L.M."/>
            <person name="Haft D.H."/>
            <person name="Selengut J.D."/>
            <person name="Sanka R."/>
            <person name="DePew J."/>
            <person name="Purushe J."/>
            <person name="Tulsiani S.M."/>
            <person name="Graham G.C."/>
            <person name="Burns M.-A."/>
            <person name="Dohnt M.F."/>
            <person name="Smythe L.D."/>
            <person name="McKay D.B."/>
            <person name="Craig S.B."/>
            <person name="Vinetz J.M."/>
            <person name="Sutton G.G."/>
            <person name="Nierman W.C."/>
            <person name="Fouts D.E."/>
        </authorList>
    </citation>
    <scope>NUCLEOTIDE SEQUENCE [LARGE SCALE GENOMIC DNA]</scope>
    <source>
        <strain evidence="1 2">LT2116</strain>
    </source>
</reference>
<dbReference type="AlphaFoldDB" id="M3FGX3"/>
<proteinExistence type="predicted"/>
<sequence length="44" mass="5160">MLFVEFKNENRLDKIPVQITIDGLLAGLNSLNRKNFYDFLIAKF</sequence>
<dbReference type="EMBL" id="AHOR02000076">
    <property type="protein sequence ID" value="EMF79707.1"/>
    <property type="molecule type" value="Genomic_DNA"/>
</dbReference>
<protein>
    <submittedName>
        <fullName evidence="1">Uncharacterized protein</fullName>
    </submittedName>
</protein>
<accession>M3FGX3</accession>
<gene>
    <name evidence="1" type="ORF">LEP1GSC188_1485</name>
</gene>
<evidence type="ECO:0000313" key="1">
    <source>
        <dbReference type="EMBL" id="EMF79707.1"/>
    </source>
</evidence>
<organism evidence="1 2">
    <name type="scientific">Leptospira weilii serovar Topaz str. LT2116</name>
    <dbReference type="NCBI Taxonomy" id="1088540"/>
    <lineage>
        <taxon>Bacteria</taxon>
        <taxon>Pseudomonadati</taxon>
        <taxon>Spirochaetota</taxon>
        <taxon>Spirochaetia</taxon>
        <taxon>Leptospirales</taxon>
        <taxon>Leptospiraceae</taxon>
        <taxon>Leptospira</taxon>
    </lineage>
</organism>
<dbReference type="Proteomes" id="UP000011770">
    <property type="component" value="Unassembled WGS sequence"/>
</dbReference>